<proteinExistence type="predicted"/>
<reference evidence="2" key="2">
    <citation type="submission" date="2021-12" db="EMBL/GenBank/DDBJ databases">
        <title>Resequencing data analysis of finger millet.</title>
        <authorList>
            <person name="Hatakeyama M."/>
            <person name="Aluri S."/>
            <person name="Balachadran M.T."/>
            <person name="Sivarajan S.R."/>
            <person name="Poveda L."/>
            <person name="Shimizu-Inatsugi R."/>
            <person name="Schlapbach R."/>
            <person name="Sreeman S.M."/>
            <person name="Shimizu K.K."/>
        </authorList>
    </citation>
    <scope>NUCLEOTIDE SEQUENCE</scope>
</reference>
<evidence type="ECO:0000256" key="1">
    <source>
        <dbReference type="SAM" id="MobiDB-lite"/>
    </source>
</evidence>
<evidence type="ECO:0008006" key="4">
    <source>
        <dbReference type="Google" id="ProtNLM"/>
    </source>
</evidence>
<sequence length="233" mass="25342">MHGCMTMCSTPYVEIDMRSGAMDGYDAVFLSPHKFRGGPGTRVISLCEPRPLPPRRRAALHTAARRRRPPRLRSAGFSEAGTDTVYDDDIDEARTRDCRATRARRRSAEGASVAGVLGEGSTWAATTGRWRRTARAQARSTPPPWRGCWPTQTSRCSRNTAAARPPLPISVRPSTPGAPAAAKASPRRVRGQAPQRPVGASRLEARCALRGAVRTRAARRASGQDLIRFATLC</sequence>
<feature type="compositionally biased region" description="Polar residues" evidence="1">
    <location>
        <begin position="150"/>
        <end position="160"/>
    </location>
</feature>
<accession>A0AAV5F1B9</accession>
<comment type="caution">
    <text evidence="2">The sequence shown here is derived from an EMBL/GenBank/DDBJ whole genome shotgun (WGS) entry which is preliminary data.</text>
</comment>
<dbReference type="EMBL" id="BQKI01000080">
    <property type="protein sequence ID" value="GJN28110.1"/>
    <property type="molecule type" value="Genomic_DNA"/>
</dbReference>
<feature type="compositionally biased region" description="Basic residues" evidence="1">
    <location>
        <begin position="60"/>
        <end position="71"/>
    </location>
</feature>
<gene>
    <name evidence="2" type="primary">gb16193</name>
    <name evidence="2" type="ORF">PR202_gb16193</name>
</gene>
<evidence type="ECO:0000313" key="2">
    <source>
        <dbReference type="EMBL" id="GJN28110.1"/>
    </source>
</evidence>
<reference evidence="2" key="1">
    <citation type="journal article" date="2018" name="DNA Res.">
        <title>Multiple hybrid de novo genome assembly of finger millet, an orphan allotetraploid crop.</title>
        <authorList>
            <person name="Hatakeyama M."/>
            <person name="Aluri S."/>
            <person name="Balachadran M.T."/>
            <person name="Sivarajan S.R."/>
            <person name="Patrignani A."/>
            <person name="Gruter S."/>
            <person name="Poveda L."/>
            <person name="Shimizu-Inatsugi R."/>
            <person name="Baeten J."/>
            <person name="Francoijs K.J."/>
            <person name="Nataraja K.N."/>
            <person name="Reddy Y.A.N."/>
            <person name="Phadnis S."/>
            <person name="Ravikumar R.L."/>
            <person name="Schlapbach R."/>
            <person name="Sreeman S.M."/>
            <person name="Shimizu K.K."/>
        </authorList>
    </citation>
    <scope>NUCLEOTIDE SEQUENCE</scope>
</reference>
<dbReference type="AlphaFoldDB" id="A0AAV5F1B9"/>
<name>A0AAV5F1B9_ELECO</name>
<feature type="region of interest" description="Disordered" evidence="1">
    <location>
        <begin position="60"/>
        <end position="82"/>
    </location>
</feature>
<protein>
    <recommendedName>
        <fullName evidence="4">Aminotransferase class V domain-containing protein</fullName>
    </recommendedName>
</protein>
<feature type="region of interest" description="Disordered" evidence="1">
    <location>
        <begin position="124"/>
        <end position="200"/>
    </location>
</feature>
<keyword evidence="3" id="KW-1185">Reference proteome</keyword>
<dbReference type="Proteomes" id="UP001054889">
    <property type="component" value="Unassembled WGS sequence"/>
</dbReference>
<organism evidence="2 3">
    <name type="scientific">Eleusine coracana subsp. coracana</name>
    <dbReference type="NCBI Taxonomy" id="191504"/>
    <lineage>
        <taxon>Eukaryota</taxon>
        <taxon>Viridiplantae</taxon>
        <taxon>Streptophyta</taxon>
        <taxon>Embryophyta</taxon>
        <taxon>Tracheophyta</taxon>
        <taxon>Spermatophyta</taxon>
        <taxon>Magnoliopsida</taxon>
        <taxon>Liliopsida</taxon>
        <taxon>Poales</taxon>
        <taxon>Poaceae</taxon>
        <taxon>PACMAD clade</taxon>
        <taxon>Chloridoideae</taxon>
        <taxon>Cynodonteae</taxon>
        <taxon>Eleusininae</taxon>
        <taxon>Eleusine</taxon>
    </lineage>
</organism>
<evidence type="ECO:0000313" key="3">
    <source>
        <dbReference type="Proteomes" id="UP001054889"/>
    </source>
</evidence>